<feature type="domain" description="AMP-dependent synthetase/ligase" evidence="2">
    <location>
        <begin position="315"/>
        <end position="374"/>
    </location>
</feature>
<keyword evidence="1" id="KW-0472">Membrane</keyword>
<keyword evidence="1" id="KW-0812">Transmembrane</keyword>
<organism evidence="4 5">
    <name type="scientific">Sphaerosporella brunnea</name>
    <dbReference type="NCBI Taxonomy" id="1250544"/>
    <lineage>
        <taxon>Eukaryota</taxon>
        <taxon>Fungi</taxon>
        <taxon>Dikarya</taxon>
        <taxon>Ascomycota</taxon>
        <taxon>Pezizomycotina</taxon>
        <taxon>Pezizomycetes</taxon>
        <taxon>Pezizales</taxon>
        <taxon>Pyronemataceae</taxon>
        <taxon>Sphaerosporella</taxon>
    </lineage>
</organism>
<dbReference type="PANTHER" id="PTHR43347:SF3">
    <property type="entry name" value="ACYL-COA SYNTHETASE SHORT-CHAIN FAMILY MEMBER 3, MITOCHONDRIAL"/>
    <property type="match status" value="1"/>
</dbReference>
<dbReference type="InParanoid" id="A0A5J5F8D1"/>
<evidence type="ECO:0000259" key="3">
    <source>
        <dbReference type="Pfam" id="PF13193"/>
    </source>
</evidence>
<evidence type="ECO:0000313" key="5">
    <source>
        <dbReference type="Proteomes" id="UP000326924"/>
    </source>
</evidence>
<dbReference type="AlphaFoldDB" id="A0A5J5F8D1"/>
<sequence>MQKPASPSRLFWPAQPLPAAAPPGSWRSFSVPAARKNFPDGEICASYNLVTRHVLAGRGENTAVIWDSPVAGEQRRISYVALQGEMEVMAGVLRGLGVQKGERVLVYTVIAMLACTHLGAVHVVAFGGFAPKECAKRIDAAKPGVIVTASCGLEGMKRKIPYLPLIREAVGLSTHKPRWTVVRQRIQMPAVLDPRRNEREWKELVETVVPVKEGHSLRAADPHYILHTSGTTGVPKGVVRPLSHLVGLSYTTHSIFDFHPGATLLCASDIGWVVGHSYIEYHVTALYVAPSALRAILHSDPTLSGMRQHNLASPRSVVDNWWSTEAGSSMTGLLPGQQVKPGSAGMPLPGWDVRVVDDDGYQLPPGEQGNIVVALPLPPTALSGLWVEKERFWNSYFNRFGGRYFDTGDVGVMDSEGYLTGAIIAVPGVTEAVVVGMKDRVKGEVPVAFVVGDAAEEEVKAAVRREVGAIASLWAVVTVPEEAVPRTRSGKVQRRWFRSVLEGFRMG</sequence>
<protein>
    <submittedName>
        <fullName evidence="4">Propionyl-CoA synthetase</fullName>
    </submittedName>
</protein>
<feature type="domain" description="AMP-binding enzyme C-terminal" evidence="3">
    <location>
        <begin position="422"/>
        <end position="491"/>
    </location>
</feature>
<evidence type="ECO:0000256" key="1">
    <source>
        <dbReference type="SAM" id="Phobius"/>
    </source>
</evidence>
<dbReference type="InterPro" id="IPR042099">
    <property type="entry name" value="ANL_N_sf"/>
</dbReference>
<keyword evidence="5" id="KW-1185">Reference proteome</keyword>
<dbReference type="Gene3D" id="3.40.50.12780">
    <property type="entry name" value="N-terminal domain of ligase-like"/>
    <property type="match status" value="2"/>
</dbReference>
<dbReference type="GO" id="GO:0050218">
    <property type="term" value="F:propionate-CoA ligase activity"/>
    <property type="evidence" value="ECO:0007669"/>
    <property type="project" value="TreeGrafter"/>
</dbReference>
<dbReference type="Proteomes" id="UP000326924">
    <property type="component" value="Unassembled WGS sequence"/>
</dbReference>
<feature type="domain" description="AMP-dependent synthetase/ligase" evidence="2">
    <location>
        <begin position="55"/>
        <end position="282"/>
    </location>
</feature>
<dbReference type="Gene3D" id="3.30.300.30">
    <property type="match status" value="1"/>
</dbReference>
<dbReference type="InterPro" id="IPR020845">
    <property type="entry name" value="AMP-binding_CS"/>
</dbReference>
<dbReference type="OrthoDB" id="1706066at2759"/>
<proteinExistence type="predicted"/>
<dbReference type="Pfam" id="PF13193">
    <property type="entry name" value="AMP-binding_C"/>
    <property type="match status" value="1"/>
</dbReference>
<reference evidence="4 5" key="1">
    <citation type="submission" date="2019-09" db="EMBL/GenBank/DDBJ databases">
        <title>Draft genome of the ectomycorrhizal ascomycete Sphaerosporella brunnea.</title>
        <authorList>
            <consortium name="DOE Joint Genome Institute"/>
            <person name="Benucci G.M."/>
            <person name="Marozzi G."/>
            <person name="Antonielli L."/>
            <person name="Sanchez S."/>
            <person name="Marco P."/>
            <person name="Wang X."/>
            <person name="Falini L.B."/>
            <person name="Barry K."/>
            <person name="Haridas S."/>
            <person name="Lipzen A."/>
            <person name="Labutti K."/>
            <person name="Grigoriev I.V."/>
            <person name="Murat C."/>
            <person name="Martin F."/>
            <person name="Albertini E."/>
            <person name="Donnini D."/>
            <person name="Bonito G."/>
        </authorList>
    </citation>
    <scope>NUCLEOTIDE SEQUENCE [LARGE SCALE GENOMIC DNA]</scope>
    <source>
        <strain evidence="4 5">Sb_GMNB300</strain>
    </source>
</reference>
<dbReference type="Pfam" id="PF00501">
    <property type="entry name" value="AMP-binding"/>
    <property type="match status" value="2"/>
</dbReference>
<gene>
    <name evidence="4" type="ORF">FN846DRAFT_1026507</name>
</gene>
<dbReference type="PROSITE" id="PS00455">
    <property type="entry name" value="AMP_BINDING"/>
    <property type="match status" value="1"/>
</dbReference>
<dbReference type="SUPFAM" id="SSF56801">
    <property type="entry name" value="Acetyl-CoA synthetase-like"/>
    <property type="match status" value="1"/>
</dbReference>
<evidence type="ECO:0000313" key="4">
    <source>
        <dbReference type="EMBL" id="KAA8913466.1"/>
    </source>
</evidence>
<dbReference type="InterPro" id="IPR045851">
    <property type="entry name" value="AMP-bd_C_sf"/>
</dbReference>
<dbReference type="PANTHER" id="PTHR43347">
    <property type="entry name" value="ACYL-COA SYNTHETASE"/>
    <property type="match status" value="1"/>
</dbReference>
<evidence type="ECO:0000259" key="2">
    <source>
        <dbReference type="Pfam" id="PF00501"/>
    </source>
</evidence>
<dbReference type="InterPro" id="IPR025110">
    <property type="entry name" value="AMP-bd_C"/>
</dbReference>
<accession>A0A5J5F8D1</accession>
<dbReference type="EMBL" id="VXIS01000014">
    <property type="protein sequence ID" value="KAA8913466.1"/>
    <property type="molecule type" value="Genomic_DNA"/>
</dbReference>
<keyword evidence="1" id="KW-1133">Transmembrane helix</keyword>
<feature type="transmembrane region" description="Helical" evidence="1">
    <location>
        <begin position="104"/>
        <end position="129"/>
    </location>
</feature>
<dbReference type="InterPro" id="IPR000873">
    <property type="entry name" value="AMP-dep_synth/lig_dom"/>
</dbReference>
<comment type="caution">
    <text evidence="4">The sequence shown here is derived from an EMBL/GenBank/DDBJ whole genome shotgun (WGS) entry which is preliminary data.</text>
</comment>
<name>A0A5J5F8D1_9PEZI</name>